<evidence type="ECO:0000313" key="1">
    <source>
        <dbReference type="EMBL" id="CUO69825.1"/>
    </source>
</evidence>
<sequence length="73" mass="8290">MPLNCLEKIFTERGVCVIADIVKTRQEKTNNKRGIGNRGKTKIVVKEHFSEKGKTMEELLTDVMLEKAKQTIA</sequence>
<organism evidence="1 2">
    <name type="scientific">Agathobacter rectalis</name>
    <dbReference type="NCBI Taxonomy" id="39491"/>
    <lineage>
        <taxon>Bacteria</taxon>
        <taxon>Bacillati</taxon>
        <taxon>Bacillota</taxon>
        <taxon>Clostridia</taxon>
        <taxon>Lachnospirales</taxon>
        <taxon>Lachnospiraceae</taxon>
        <taxon>Agathobacter</taxon>
    </lineage>
</organism>
<dbReference type="EMBL" id="CYYW01000036">
    <property type="protein sequence ID" value="CUO69825.1"/>
    <property type="molecule type" value="Genomic_DNA"/>
</dbReference>
<name>A0A174HAF3_9FIRM</name>
<dbReference type="Proteomes" id="UP000095384">
    <property type="component" value="Unassembled WGS sequence"/>
</dbReference>
<gene>
    <name evidence="1" type="ORF">ERS852417_02891</name>
</gene>
<reference evidence="1 2" key="1">
    <citation type="submission" date="2015-09" db="EMBL/GenBank/DDBJ databases">
        <authorList>
            <consortium name="Pathogen Informatics"/>
        </authorList>
    </citation>
    <scope>NUCLEOTIDE SEQUENCE [LARGE SCALE GENOMIC DNA]</scope>
    <source>
        <strain evidence="1 2">2789STDY5608860</strain>
    </source>
</reference>
<proteinExistence type="predicted"/>
<evidence type="ECO:0000313" key="2">
    <source>
        <dbReference type="Proteomes" id="UP000095384"/>
    </source>
</evidence>
<accession>A0A174HAF3</accession>
<protein>
    <recommendedName>
        <fullName evidence="3">tRNA wybutosine-synthesizing protein 3-like protein</fullName>
    </recommendedName>
</protein>
<dbReference type="AlphaFoldDB" id="A0A174HAF3"/>
<evidence type="ECO:0008006" key="3">
    <source>
        <dbReference type="Google" id="ProtNLM"/>
    </source>
</evidence>